<evidence type="ECO:0000256" key="1">
    <source>
        <dbReference type="SAM" id="MobiDB-lite"/>
    </source>
</evidence>
<reference evidence="2" key="1">
    <citation type="journal article" date="2023" name="Mol. Phylogenet. Evol.">
        <title>Genome-scale phylogeny and comparative genomics of the fungal order Sordariales.</title>
        <authorList>
            <person name="Hensen N."/>
            <person name="Bonometti L."/>
            <person name="Westerberg I."/>
            <person name="Brannstrom I.O."/>
            <person name="Guillou S."/>
            <person name="Cros-Aarteil S."/>
            <person name="Calhoun S."/>
            <person name="Haridas S."/>
            <person name="Kuo A."/>
            <person name="Mondo S."/>
            <person name="Pangilinan J."/>
            <person name="Riley R."/>
            <person name="LaButti K."/>
            <person name="Andreopoulos B."/>
            <person name="Lipzen A."/>
            <person name="Chen C."/>
            <person name="Yan M."/>
            <person name="Daum C."/>
            <person name="Ng V."/>
            <person name="Clum A."/>
            <person name="Steindorff A."/>
            <person name="Ohm R.A."/>
            <person name="Martin F."/>
            <person name="Silar P."/>
            <person name="Natvig D.O."/>
            <person name="Lalanne C."/>
            <person name="Gautier V."/>
            <person name="Ament-Velasquez S.L."/>
            <person name="Kruys A."/>
            <person name="Hutchinson M.I."/>
            <person name="Powell A.J."/>
            <person name="Barry K."/>
            <person name="Miller A.N."/>
            <person name="Grigoriev I.V."/>
            <person name="Debuchy R."/>
            <person name="Gladieux P."/>
            <person name="Hiltunen Thoren M."/>
            <person name="Johannesson H."/>
        </authorList>
    </citation>
    <scope>NUCLEOTIDE SEQUENCE</scope>
    <source>
        <strain evidence="2">CBS 538.74</strain>
    </source>
</reference>
<evidence type="ECO:0000313" key="3">
    <source>
        <dbReference type="Proteomes" id="UP001302745"/>
    </source>
</evidence>
<feature type="region of interest" description="Disordered" evidence="1">
    <location>
        <begin position="89"/>
        <end position="235"/>
    </location>
</feature>
<feature type="compositionally biased region" description="Polar residues" evidence="1">
    <location>
        <begin position="161"/>
        <end position="181"/>
    </location>
</feature>
<accession>A0AAN6ZYS6</accession>
<proteinExistence type="predicted"/>
<dbReference type="Proteomes" id="UP001302745">
    <property type="component" value="Unassembled WGS sequence"/>
</dbReference>
<keyword evidence="3" id="KW-1185">Reference proteome</keyword>
<evidence type="ECO:0000313" key="2">
    <source>
        <dbReference type="EMBL" id="KAK4153876.1"/>
    </source>
</evidence>
<reference evidence="2" key="2">
    <citation type="submission" date="2023-05" db="EMBL/GenBank/DDBJ databases">
        <authorList>
            <consortium name="Lawrence Berkeley National Laboratory"/>
            <person name="Steindorff A."/>
            <person name="Hensen N."/>
            <person name="Bonometti L."/>
            <person name="Westerberg I."/>
            <person name="Brannstrom I.O."/>
            <person name="Guillou S."/>
            <person name="Cros-Aarteil S."/>
            <person name="Calhoun S."/>
            <person name="Haridas S."/>
            <person name="Kuo A."/>
            <person name="Mondo S."/>
            <person name="Pangilinan J."/>
            <person name="Riley R."/>
            <person name="Labutti K."/>
            <person name="Andreopoulos B."/>
            <person name="Lipzen A."/>
            <person name="Chen C."/>
            <person name="Yanf M."/>
            <person name="Daum C."/>
            <person name="Ng V."/>
            <person name="Clum A."/>
            <person name="Ohm R."/>
            <person name="Martin F."/>
            <person name="Silar P."/>
            <person name="Natvig D."/>
            <person name="Lalanne C."/>
            <person name="Gautier V."/>
            <person name="Ament-Velasquez S.L."/>
            <person name="Kruys A."/>
            <person name="Hutchinson M.I."/>
            <person name="Powell A.J."/>
            <person name="Barry K."/>
            <person name="Miller A.N."/>
            <person name="Grigoriev I.V."/>
            <person name="Debuchy R."/>
            <person name="Gladieux P."/>
            <person name="Thoren M.H."/>
            <person name="Johannesson H."/>
        </authorList>
    </citation>
    <scope>NUCLEOTIDE SEQUENCE</scope>
    <source>
        <strain evidence="2">CBS 538.74</strain>
    </source>
</reference>
<feature type="compositionally biased region" description="Low complexity" evidence="1">
    <location>
        <begin position="182"/>
        <end position="199"/>
    </location>
</feature>
<feature type="compositionally biased region" description="Basic and acidic residues" evidence="1">
    <location>
        <begin position="264"/>
        <end position="277"/>
    </location>
</feature>
<organism evidence="2 3">
    <name type="scientific">Chaetomidium leptoderma</name>
    <dbReference type="NCBI Taxonomy" id="669021"/>
    <lineage>
        <taxon>Eukaryota</taxon>
        <taxon>Fungi</taxon>
        <taxon>Dikarya</taxon>
        <taxon>Ascomycota</taxon>
        <taxon>Pezizomycotina</taxon>
        <taxon>Sordariomycetes</taxon>
        <taxon>Sordariomycetidae</taxon>
        <taxon>Sordariales</taxon>
        <taxon>Chaetomiaceae</taxon>
        <taxon>Chaetomidium</taxon>
    </lineage>
</organism>
<gene>
    <name evidence="2" type="ORF">C8A00DRAFT_14938</name>
</gene>
<name>A0AAN6ZYS6_9PEZI</name>
<feature type="compositionally biased region" description="Low complexity" evidence="1">
    <location>
        <begin position="133"/>
        <end position="145"/>
    </location>
</feature>
<dbReference type="AlphaFoldDB" id="A0AAN6ZYS6"/>
<protein>
    <submittedName>
        <fullName evidence="2">Uncharacterized protein</fullName>
    </submittedName>
</protein>
<feature type="compositionally biased region" description="Basic and acidic residues" evidence="1">
    <location>
        <begin position="105"/>
        <end position="120"/>
    </location>
</feature>
<feature type="region of interest" description="Disordered" evidence="1">
    <location>
        <begin position="322"/>
        <end position="345"/>
    </location>
</feature>
<sequence length="867" mass="91769">MPPYSDNLYSTLDFESDVEPIDETQTQHEDYGLGVPAPGQHAWMDTNTGSGGAVDAEDPHLFSPTDGYFGTSMGASSGPVVPASSNVPHVPNVFVEDPSLQRSTAEGKAREAEQESRRNGPDLSSSDDGYMYTATSPSRTTPASRNGSSSAYTLPAAQRSLGPSSQSGGATYYTPSSSSHIPSAATPSSYTTYSTQPSACRGQQFPFIPREAPPAYTPSPTSPSNPQGFGDSATNYRTFSQATDTTVDMGRLEETQGLLAHQPESMRDHTSDGHDEASPTWRGRMRRARQQVSWRSCKMVLISLLLLSATAGFLSSLVSGARGKTGRHNPAGNNPQTEPGQPKMSYPEIDGDFAWDDALFCKDAQIHHHAQTFAVDFGANKQLIVMEETSHEDGRRGWGEVQVQGSVNLRRAGSDTPDSVVTVEVATTDERLAVYSSWDAEAGALQLIVPHRVEWSRDRPRQCVNVKVTVWVPEHSELQRLHADVVHLDIKLLDNLSLSVADGGTMLISTVGAITAASTGAGSASDDQLLDAGGSGAPPDSFRFHSRIIDVKTTAAPIKGIWPLYDYLGLQSTAGNIKVAITPQDPDPAAPKPAILYVKTLSGDVDVREPIHSAASEATTFRIAHALHPSSTTPPGGDEDEDRYRYRYQAETVLPPRDYRVDVHTTSGDIRGAVAFSSAAGFRSTSGAVRVELLPVLDASEFSGKGRGVSLDTASTSGRTDVTVLEPLWVVGFEGVLRGAAAAGTTSGGGGKARYTTTAAVAALRDGGEDDDGGGDTFLRCLYSTHTTTSANIRLRYPGSWEGDVSLSSLTGGLKAGGEGVKVIKAGSDWPGVKKTLLARKGEKGEGGNVVGKSTSGDVDFWVGGGG</sequence>
<dbReference type="EMBL" id="MU856927">
    <property type="protein sequence ID" value="KAK4153876.1"/>
    <property type="molecule type" value="Genomic_DNA"/>
</dbReference>
<comment type="caution">
    <text evidence="2">The sequence shown here is derived from an EMBL/GenBank/DDBJ whole genome shotgun (WGS) entry which is preliminary data.</text>
</comment>
<feature type="region of interest" description="Disordered" evidence="1">
    <location>
        <begin position="261"/>
        <end position="284"/>
    </location>
</feature>
<feature type="compositionally biased region" description="Pro residues" evidence="1">
    <location>
        <begin position="211"/>
        <end position="223"/>
    </location>
</feature>